<dbReference type="PROSITE" id="PS50157">
    <property type="entry name" value="ZINC_FINGER_C2H2_2"/>
    <property type="match status" value="2"/>
</dbReference>
<feature type="compositionally biased region" description="Acidic residues" evidence="8">
    <location>
        <begin position="263"/>
        <end position="272"/>
    </location>
</feature>
<evidence type="ECO:0000259" key="9">
    <source>
        <dbReference type="PROSITE" id="PS50157"/>
    </source>
</evidence>
<evidence type="ECO:0000256" key="2">
    <source>
        <dbReference type="ARBA" id="ARBA00022723"/>
    </source>
</evidence>
<evidence type="ECO:0000256" key="5">
    <source>
        <dbReference type="ARBA" id="ARBA00022833"/>
    </source>
</evidence>
<keyword evidence="6" id="KW-0539">Nucleus</keyword>
<evidence type="ECO:0000256" key="4">
    <source>
        <dbReference type="ARBA" id="ARBA00022771"/>
    </source>
</evidence>
<sequence length="505" mass="56361">MSTFPTSKRNPSMGLLRVDTKLAHHHDHNSPMGELLTPESSICDGRRSSIASSHYSFESIGSLTSSHPSSVSSYSSTEPSTPLQHGLPMHFSFIATGTPFEDFSLTSRHQDHKPAYPERQMTLRSSPPTADSAFDFRPDPEWEYLPSQRQTESLPQLSSYANDRMMPASGDFASAVGACMNHAPQTFDQHAMNDPFSYPRYMEPYQTSAQLGIGNDIPNNFQYTSNAVGSNAYWPTSLGAVLPSSTRFHESTIEPKETVIEDAGPEDDAYLDESERPESGMVSPCNNPYLVKDEESLSDQESSWGGSAAGKRVVNRYGARFISRYGAKGLKKEDSTTGCPRRQQRSGPSNRRRAKDGNTQTYSRNFNGARVKISIEQSRKSLKYACGFVKPDGTLCLSAFVRVEHLKRHTGTHNGEKPYICPVRSCSKGFGRRDNWRDHLRTHLSETQAGRNDRIDFEELKNLLMVSEEEEEAKKTIRSLSDWKASGGHLLQKGTGQNRNIRARL</sequence>
<dbReference type="Proteomes" id="UP000800235">
    <property type="component" value="Unassembled WGS sequence"/>
</dbReference>
<dbReference type="GO" id="GO:0005634">
    <property type="term" value="C:nucleus"/>
    <property type="evidence" value="ECO:0007669"/>
    <property type="project" value="UniProtKB-SubCell"/>
</dbReference>
<dbReference type="FunFam" id="3.30.160.60:FF:002343">
    <property type="entry name" value="Zinc finger protein 33A"/>
    <property type="match status" value="1"/>
</dbReference>
<dbReference type="GO" id="GO:0000981">
    <property type="term" value="F:DNA-binding transcription factor activity, RNA polymerase II-specific"/>
    <property type="evidence" value="ECO:0007669"/>
    <property type="project" value="TreeGrafter"/>
</dbReference>
<comment type="caution">
    <text evidence="10">The sequence shown here is derived from an EMBL/GenBank/DDBJ whole genome shotgun (WGS) entry which is preliminary data.</text>
</comment>
<feature type="region of interest" description="Disordered" evidence="8">
    <location>
        <begin position="110"/>
        <end position="130"/>
    </location>
</feature>
<comment type="subcellular location">
    <subcellularLocation>
        <location evidence="1">Nucleus</location>
    </subcellularLocation>
</comment>
<dbReference type="AlphaFoldDB" id="A0A9P4TZF3"/>
<keyword evidence="11" id="KW-1185">Reference proteome</keyword>
<keyword evidence="5" id="KW-0862">Zinc</keyword>
<reference evidence="10" key="1">
    <citation type="journal article" date="2020" name="Stud. Mycol.">
        <title>101 Dothideomycetes genomes: a test case for predicting lifestyles and emergence of pathogens.</title>
        <authorList>
            <person name="Haridas S."/>
            <person name="Albert R."/>
            <person name="Binder M."/>
            <person name="Bloem J."/>
            <person name="Labutti K."/>
            <person name="Salamov A."/>
            <person name="Andreopoulos B."/>
            <person name="Baker S."/>
            <person name="Barry K."/>
            <person name="Bills G."/>
            <person name="Bluhm B."/>
            <person name="Cannon C."/>
            <person name="Castanera R."/>
            <person name="Culley D."/>
            <person name="Daum C."/>
            <person name="Ezra D."/>
            <person name="Gonzalez J."/>
            <person name="Henrissat B."/>
            <person name="Kuo A."/>
            <person name="Liang C."/>
            <person name="Lipzen A."/>
            <person name="Lutzoni F."/>
            <person name="Magnuson J."/>
            <person name="Mondo S."/>
            <person name="Nolan M."/>
            <person name="Ohm R."/>
            <person name="Pangilinan J."/>
            <person name="Park H.-J."/>
            <person name="Ramirez L."/>
            <person name="Alfaro M."/>
            <person name="Sun H."/>
            <person name="Tritt A."/>
            <person name="Yoshinaga Y."/>
            <person name="Zwiers L.-H."/>
            <person name="Turgeon B."/>
            <person name="Goodwin S."/>
            <person name="Spatafora J."/>
            <person name="Crous P."/>
            <person name="Grigoriev I."/>
        </authorList>
    </citation>
    <scope>NUCLEOTIDE SEQUENCE</scope>
    <source>
        <strain evidence="10">CBS 130266</strain>
    </source>
</reference>
<dbReference type="PANTHER" id="PTHR24394:SF44">
    <property type="entry name" value="ZINC FINGER PROTEIN 271-LIKE"/>
    <property type="match status" value="1"/>
</dbReference>
<dbReference type="EMBL" id="MU007036">
    <property type="protein sequence ID" value="KAF2430853.1"/>
    <property type="molecule type" value="Genomic_DNA"/>
</dbReference>
<keyword evidence="3" id="KW-0677">Repeat</keyword>
<dbReference type="OrthoDB" id="10018191at2759"/>
<evidence type="ECO:0000256" key="6">
    <source>
        <dbReference type="ARBA" id="ARBA00023242"/>
    </source>
</evidence>
<keyword evidence="4 7" id="KW-0863">Zinc-finger</keyword>
<dbReference type="InterPro" id="IPR013087">
    <property type="entry name" value="Znf_C2H2_type"/>
</dbReference>
<evidence type="ECO:0000313" key="10">
    <source>
        <dbReference type="EMBL" id="KAF2430853.1"/>
    </source>
</evidence>
<dbReference type="SUPFAM" id="SSF57667">
    <property type="entry name" value="beta-beta-alpha zinc fingers"/>
    <property type="match status" value="1"/>
</dbReference>
<feature type="domain" description="C2H2-type" evidence="9">
    <location>
        <begin position="384"/>
        <end position="418"/>
    </location>
</feature>
<organism evidence="10 11">
    <name type="scientific">Tothia fuscella</name>
    <dbReference type="NCBI Taxonomy" id="1048955"/>
    <lineage>
        <taxon>Eukaryota</taxon>
        <taxon>Fungi</taxon>
        <taxon>Dikarya</taxon>
        <taxon>Ascomycota</taxon>
        <taxon>Pezizomycotina</taxon>
        <taxon>Dothideomycetes</taxon>
        <taxon>Pleosporomycetidae</taxon>
        <taxon>Venturiales</taxon>
        <taxon>Cylindrosympodiaceae</taxon>
        <taxon>Tothia</taxon>
    </lineage>
</organism>
<dbReference type="PANTHER" id="PTHR24394">
    <property type="entry name" value="ZINC FINGER PROTEIN"/>
    <property type="match status" value="1"/>
</dbReference>
<dbReference type="PROSITE" id="PS00028">
    <property type="entry name" value="ZINC_FINGER_C2H2_1"/>
    <property type="match status" value="1"/>
</dbReference>
<dbReference type="GO" id="GO:0008270">
    <property type="term" value="F:zinc ion binding"/>
    <property type="evidence" value="ECO:0007669"/>
    <property type="project" value="UniProtKB-KW"/>
</dbReference>
<dbReference type="Gene3D" id="3.30.160.60">
    <property type="entry name" value="Classic Zinc Finger"/>
    <property type="match status" value="2"/>
</dbReference>
<keyword evidence="2" id="KW-0479">Metal-binding</keyword>
<evidence type="ECO:0000256" key="8">
    <source>
        <dbReference type="SAM" id="MobiDB-lite"/>
    </source>
</evidence>
<dbReference type="SMART" id="SM00355">
    <property type="entry name" value="ZnF_C2H2"/>
    <property type="match status" value="1"/>
</dbReference>
<gene>
    <name evidence="10" type="ORF">EJ08DRAFT_212795</name>
</gene>
<feature type="region of interest" description="Disordered" evidence="8">
    <location>
        <begin position="261"/>
        <end position="289"/>
    </location>
</feature>
<accession>A0A9P4TZF3</accession>
<dbReference type="InterPro" id="IPR036236">
    <property type="entry name" value="Znf_C2H2_sf"/>
</dbReference>
<proteinExistence type="predicted"/>
<name>A0A9P4TZF3_9PEZI</name>
<feature type="region of interest" description="Disordered" evidence="8">
    <location>
        <begin position="331"/>
        <end position="363"/>
    </location>
</feature>
<evidence type="ECO:0000256" key="1">
    <source>
        <dbReference type="ARBA" id="ARBA00004123"/>
    </source>
</evidence>
<protein>
    <recommendedName>
        <fullName evidence="9">C2H2-type domain-containing protein</fullName>
    </recommendedName>
</protein>
<evidence type="ECO:0000256" key="7">
    <source>
        <dbReference type="PROSITE-ProRule" id="PRU00042"/>
    </source>
</evidence>
<feature type="domain" description="C2H2-type" evidence="9">
    <location>
        <begin position="419"/>
        <end position="448"/>
    </location>
</feature>
<evidence type="ECO:0000256" key="3">
    <source>
        <dbReference type="ARBA" id="ARBA00022737"/>
    </source>
</evidence>
<evidence type="ECO:0000313" key="11">
    <source>
        <dbReference type="Proteomes" id="UP000800235"/>
    </source>
</evidence>